<dbReference type="AlphaFoldDB" id="A0A174R9S0"/>
<sequence>MYVKKSHIAIGGFIVSAIIIGLLYAAFIRRPLPPHLNSVSAFLPVAESNQNLPDQGPDAYSGVAATGGPNGSISAAVPDELNDRFAADSAELDLGPAAKPSGSADGPKAAKPKPDLGPAAKPSGSADGPKAAKPKPDLGPAAKPSGPADGPKAEKPEPGLGPAAKSSGPADGPKAAKPEPGLGPAVPPKPAEGHLEPPSGLVA</sequence>
<keyword evidence="2" id="KW-0812">Transmembrane</keyword>
<evidence type="ECO:0000256" key="1">
    <source>
        <dbReference type="SAM" id="MobiDB-lite"/>
    </source>
</evidence>
<reference evidence="3 4" key="1">
    <citation type="submission" date="2015-09" db="EMBL/GenBank/DDBJ databases">
        <authorList>
            <consortium name="Pathogen Informatics"/>
        </authorList>
    </citation>
    <scope>NUCLEOTIDE SEQUENCE [LARGE SCALE GENOMIC DNA]</scope>
    <source>
        <strain evidence="3 4">2789STDY5834939</strain>
    </source>
</reference>
<feature type="region of interest" description="Disordered" evidence="1">
    <location>
        <begin position="93"/>
        <end position="203"/>
    </location>
</feature>
<accession>A0A174R9S0</accession>
<keyword evidence="2" id="KW-0472">Membrane</keyword>
<gene>
    <name evidence="3" type="ORF">ERS852551_02065</name>
</gene>
<organism evidence="3 4">
    <name type="scientific">Anaerotruncus colihominis</name>
    <dbReference type="NCBI Taxonomy" id="169435"/>
    <lineage>
        <taxon>Bacteria</taxon>
        <taxon>Bacillati</taxon>
        <taxon>Bacillota</taxon>
        <taxon>Clostridia</taxon>
        <taxon>Eubacteriales</taxon>
        <taxon>Oscillospiraceae</taxon>
        <taxon>Anaerotruncus</taxon>
    </lineage>
</organism>
<proteinExistence type="predicted"/>
<keyword evidence="2" id="KW-1133">Transmembrane helix</keyword>
<evidence type="ECO:0000313" key="4">
    <source>
        <dbReference type="Proteomes" id="UP000095765"/>
    </source>
</evidence>
<name>A0A174R9S0_9FIRM</name>
<protein>
    <submittedName>
        <fullName evidence="3">Uncharacterized protein</fullName>
    </submittedName>
</protein>
<dbReference type="RefSeq" id="WP_055245321.1">
    <property type="nucleotide sequence ID" value="NZ_CABIWA010000002.1"/>
</dbReference>
<dbReference type="Proteomes" id="UP000095765">
    <property type="component" value="Unassembled WGS sequence"/>
</dbReference>
<dbReference type="EMBL" id="CZBE01000013">
    <property type="protein sequence ID" value="CUP82164.1"/>
    <property type="molecule type" value="Genomic_DNA"/>
</dbReference>
<evidence type="ECO:0000313" key="3">
    <source>
        <dbReference type="EMBL" id="CUP82164.1"/>
    </source>
</evidence>
<feature type="transmembrane region" description="Helical" evidence="2">
    <location>
        <begin position="6"/>
        <end position="27"/>
    </location>
</feature>
<evidence type="ECO:0000256" key="2">
    <source>
        <dbReference type="SAM" id="Phobius"/>
    </source>
</evidence>